<accession>A0A4Q2CYZ6</accession>
<sequence length="381" mass="42660">MSLDQNLFTLVFTPNKDHPNVTDLIDPSGTVHYHKRRVAGAEYKIEVFESLLITATAPSASTKVKILELYNPTSIVELKHTGTLSFKWSFKWEEHEFEWKREQCFLIRKPDPPVLVAVTKEPSRQVRTAQVQLLDYNLNRFDIDDRKGLEIVMLTALMTFHDAKDNDPASSTSPVSPQSEQPPAGTLSRIVSGSMVPVVPPLNGGSESGGPPPPPPPKPAKKTGLDRIQEMQALKGEEYNEITVEEEGSVVEYAQYCNSLLSDDAMLFISVKSSAAEFVPKVLQIVEETKRIRYKAGLDEETELHQYVLYDTEKKKGPKRINLNDDAEEKARYAPPSSLIVHLSKIDMPELKPKTAAITSSNTTSKKKRESVADKRKSKGW</sequence>
<gene>
    <name evidence="2" type="ORF">EST38_g14214</name>
</gene>
<dbReference type="Proteomes" id="UP000290288">
    <property type="component" value="Unassembled WGS sequence"/>
</dbReference>
<organism evidence="2 3">
    <name type="scientific">Candolleomyces aberdarensis</name>
    <dbReference type="NCBI Taxonomy" id="2316362"/>
    <lineage>
        <taxon>Eukaryota</taxon>
        <taxon>Fungi</taxon>
        <taxon>Dikarya</taxon>
        <taxon>Basidiomycota</taxon>
        <taxon>Agaricomycotina</taxon>
        <taxon>Agaricomycetes</taxon>
        <taxon>Agaricomycetidae</taxon>
        <taxon>Agaricales</taxon>
        <taxon>Agaricineae</taxon>
        <taxon>Psathyrellaceae</taxon>
        <taxon>Candolleomyces</taxon>
    </lineage>
</organism>
<keyword evidence="3" id="KW-1185">Reference proteome</keyword>
<evidence type="ECO:0000313" key="2">
    <source>
        <dbReference type="EMBL" id="RXW11642.1"/>
    </source>
</evidence>
<reference evidence="2 3" key="1">
    <citation type="submission" date="2019-01" db="EMBL/GenBank/DDBJ databases">
        <title>Draft genome sequence of Psathyrella aberdarensis IHI B618.</title>
        <authorList>
            <person name="Buettner E."/>
            <person name="Kellner H."/>
        </authorList>
    </citation>
    <scope>NUCLEOTIDE SEQUENCE [LARGE SCALE GENOMIC DNA]</scope>
    <source>
        <strain evidence="2 3">IHI B618</strain>
    </source>
</reference>
<name>A0A4Q2CYZ6_9AGAR</name>
<proteinExistence type="predicted"/>
<evidence type="ECO:0000256" key="1">
    <source>
        <dbReference type="SAM" id="MobiDB-lite"/>
    </source>
</evidence>
<feature type="compositionally biased region" description="Polar residues" evidence="1">
    <location>
        <begin position="168"/>
        <end position="181"/>
    </location>
</feature>
<dbReference type="EMBL" id="SDEE01001724">
    <property type="protein sequence ID" value="RXW11642.1"/>
    <property type="molecule type" value="Genomic_DNA"/>
</dbReference>
<dbReference type="OrthoDB" id="3357341at2759"/>
<evidence type="ECO:0000313" key="3">
    <source>
        <dbReference type="Proteomes" id="UP000290288"/>
    </source>
</evidence>
<feature type="region of interest" description="Disordered" evidence="1">
    <location>
        <begin position="165"/>
        <end position="224"/>
    </location>
</feature>
<protein>
    <submittedName>
        <fullName evidence="2">Uncharacterized protein</fullName>
    </submittedName>
</protein>
<comment type="caution">
    <text evidence="2">The sequence shown here is derived from an EMBL/GenBank/DDBJ whole genome shotgun (WGS) entry which is preliminary data.</text>
</comment>
<dbReference type="AlphaFoldDB" id="A0A4Q2CYZ6"/>
<dbReference type="STRING" id="2316362.A0A4Q2CYZ6"/>
<feature type="region of interest" description="Disordered" evidence="1">
    <location>
        <begin position="352"/>
        <end position="381"/>
    </location>
</feature>